<reference evidence="2" key="1">
    <citation type="submission" date="2015-07" db="EMBL/GenBank/DDBJ databases">
        <title>Genome sequencing of Sunxiuqinia dokdonensis strain SK.</title>
        <authorList>
            <person name="Ahn S."/>
            <person name="Kim B.-C."/>
        </authorList>
    </citation>
    <scope>NUCLEOTIDE SEQUENCE [LARGE SCALE GENOMIC DNA]</scope>
    <source>
        <strain evidence="2">SK</strain>
    </source>
</reference>
<accession>A0A0L8V4P1</accession>
<dbReference type="EMBL" id="LGIA01000190">
    <property type="protein sequence ID" value="KOH43404.1"/>
    <property type="molecule type" value="Genomic_DNA"/>
</dbReference>
<gene>
    <name evidence="1" type="ORF">NC99_38310</name>
</gene>
<sequence length="60" mass="7158">MDLEKALQAHNEGKIDLTKDYSNWVMMYHEGFASKQEASRRSRFYRSVAGQRYLKNILKF</sequence>
<protein>
    <submittedName>
        <fullName evidence="1">Uncharacterized protein</fullName>
    </submittedName>
</protein>
<dbReference type="STRING" id="1409788.NC99_38310"/>
<dbReference type="Gene3D" id="3.40.1440.10">
    <property type="entry name" value="GIY-YIG endonuclease"/>
    <property type="match status" value="1"/>
</dbReference>
<comment type="caution">
    <text evidence="1">The sequence shown here is derived from an EMBL/GenBank/DDBJ whole genome shotgun (WGS) entry which is preliminary data.</text>
</comment>
<proteinExistence type="predicted"/>
<organism evidence="1 2">
    <name type="scientific">Sunxiuqinia dokdonensis</name>
    <dbReference type="NCBI Taxonomy" id="1409788"/>
    <lineage>
        <taxon>Bacteria</taxon>
        <taxon>Pseudomonadati</taxon>
        <taxon>Bacteroidota</taxon>
        <taxon>Bacteroidia</taxon>
        <taxon>Marinilabiliales</taxon>
        <taxon>Prolixibacteraceae</taxon>
        <taxon>Sunxiuqinia</taxon>
    </lineage>
</organism>
<dbReference type="AlphaFoldDB" id="A0A0L8V4P1"/>
<evidence type="ECO:0000313" key="2">
    <source>
        <dbReference type="Proteomes" id="UP000036958"/>
    </source>
</evidence>
<keyword evidence="2" id="KW-1185">Reference proteome</keyword>
<name>A0A0L8V4P1_9BACT</name>
<dbReference type="InterPro" id="IPR035901">
    <property type="entry name" value="GIY-YIG_endonuc_sf"/>
</dbReference>
<dbReference type="Proteomes" id="UP000036958">
    <property type="component" value="Unassembled WGS sequence"/>
</dbReference>
<evidence type="ECO:0000313" key="1">
    <source>
        <dbReference type="EMBL" id="KOH43404.1"/>
    </source>
</evidence>